<name>A0A7K0EJM7_9BACT</name>
<sequence>MLPFPYQDGDRIKGEREGCGQQYHENDQVKGQNKSVVPVYHSVESAHDSF</sequence>
<keyword evidence="2" id="KW-1185">Reference proteome</keyword>
<evidence type="ECO:0000313" key="1">
    <source>
        <dbReference type="EMBL" id="MRS61638.1"/>
    </source>
</evidence>
<dbReference type="EMBL" id="WJXZ01000005">
    <property type="protein sequence ID" value="MRS61638.1"/>
    <property type="molecule type" value="Genomic_DNA"/>
</dbReference>
<dbReference type="Proteomes" id="UP000441754">
    <property type="component" value="Unassembled WGS sequence"/>
</dbReference>
<dbReference type="AlphaFoldDB" id="A0A7K0EJM7"/>
<protein>
    <submittedName>
        <fullName evidence="1">Uncharacterized protein</fullName>
    </submittedName>
</protein>
<evidence type="ECO:0000313" key="2">
    <source>
        <dbReference type="Proteomes" id="UP000441754"/>
    </source>
</evidence>
<accession>A0A7K0EJM7</accession>
<comment type="caution">
    <text evidence="1">The sequence shown here is derived from an EMBL/GenBank/DDBJ whole genome shotgun (WGS) entry which is preliminary data.</text>
</comment>
<gene>
    <name evidence="1" type="ORF">GJJ30_10095</name>
</gene>
<proteinExistence type="predicted"/>
<reference evidence="1 2" key="1">
    <citation type="journal article" date="2018" name="Antonie Van Leeuwenhoek">
        <title>Larkinella terrae sp. nov., isolated from soil on Jeju Island, South Korea.</title>
        <authorList>
            <person name="Ten L.N."/>
            <person name="Jeon J."/>
            <person name="Park S.J."/>
            <person name="Park S."/>
            <person name="Lee S.Y."/>
            <person name="Kim M.K."/>
            <person name="Jung H.Y."/>
        </authorList>
    </citation>
    <scope>NUCLEOTIDE SEQUENCE [LARGE SCALE GENOMIC DNA]</scope>
    <source>
        <strain evidence="1 2">KCTC 52001</strain>
    </source>
</reference>
<organism evidence="1 2">
    <name type="scientific">Larkinella terrae</name>
    <dbReference type="NCBI Taxonomy" id="2025311"/>
    <lineage>
        <taxon>Bacteria</taxon>
        <taxon>Pseudomonadati</taxon>
        <taxon>Bacteroidota</taxon>
        <taxon>Cytophagia</taxon>
        <taxon>Cytophagales</taxon>
        <taxon>Spirosomataceae</taxon>
        <taxon>Larkinella</taxon>
    </lineage>
</organism>